<proteinExistence type="predicted"/>
<comment type="caution">
    <text evidence="1">The sequence shown here is derived from an EMBL/GenBank/DDBJ whole genome shotgun (WGS) entry which is preliminary data.</text>
</comment>
<gene>
    <name evidence="1" type="ORF">FA13DRAFT_1733916</name>
</gene>
<evidence type="ECO:0000313" key="2">
    <source>
        <dbReference type="Proteomes" id="UP000298030"/>
    </source>
</evidence>
<sequence>MDVFGANPRERGCFGWDLMSDFHPLSSHRTPHVIQERLRVAKWRSGTEDGEAKEQEWSTTTEARKCILRPHPSLHDEVHVSPRLDLAWTAALPDWALSIHVWYGTSENARTFVYHVFSASASLIAANIVTATLRNRGSHKTNEKLEVFGTCSYITGVDSACGRLSPPAFLLLFQVTNGCPRSLEIAGTD</sequence>
<protein>
    <submittedName>
        <fullName evidence="1">Uncharacterized protein</fullName>
    </submittedName>
</protein>
<dbReference type="EMBL" id="QPFP01000024">
    <property type="protein sequence ID" value="TEB30104.1"/>
    <property type="molecule type" value="Genomic_DNA"/>
</dbReference>
<evidence type="ECO:0000313" key="1">
    <source>
        <dbReference type="EMBL" id="TEB30104.1"/>
    </source>
</evidence>
<accession>A0A4Y7T821</accession>
<reference evidence="1 2" key="1">
    <citation type="journal article" date="2019" name="Nat. Ecol. Evol.">
        <title>Megaphylogeny resolves global patterns of mushroom evolution.</title>
        <authorList>
            <person name="Varga T."/>
            <person name="Krizsan K."/>
            <person name="Foldi C."/>
            <person name="Dima B."/>
            <person name="Sanchez-Garcia M."/>
            <person name="Sanchez-Ramirez S."/>
            <person name="Szollosi G.J."/>
            <person name="Szarkandi J.G."/>
            <person name="Papp V."/>
            <person name="Albert L."/>
            <person name="Andreopoulos W."/>
            <person name="Angelini C."/>
            <person name="Antonin V."/>
            <person name="Barry K.W."/>
            <person name="Bougher N.L."/>
            <person name="Buchanan P."/>
            <person name="Buyck B."/>
            <person name="Bense V."/>
            <person name="Catcheside P."/>
            <person name="Chovatia M."/>
            <person name="Cooper J."/>
            <person name="Damon W."/>
            <person name="Desjardin D."/>
            <person name="Finy P."/>
            <person name="Geml J."/>
            <person name="Haridas S."/>
            <person name="Hughes K."/>
            <person name="Justo A."/>
            <person name="Karasinski D."/>
            <person name="Kautmanova I."/>
            <person name="Kiss B."/>
            <person name="Kocsube S."/>
            <person name="Kotiranta H."/>
            <person name="LaButti K.M."/>
            <person name="Lechner B.E."/>
            <person name="Liimatainen K."/>
            <person name="Lipzen A."/>
            <person name="Lukacs Z."/>
            <person name="Mihaltcheva S."/>
            <person name="Morgado L.N."/>
            <person name="Niskanen T."/>
            <person name="Noordeloos M.E."/>
            <person name="Ohm R.A."/>
            <person name="Ortiz-Santana B."/>
            <person name="Ovrebo C."/>
            <person name="Racz N."/>
            <person name="Riley R."/>
            <person name="Savchenko A."/>
            <person name="Shiryaev A."/>
            <person name="Soop K."/>
            <person name="Spirin V."/>
            <person name="Szebenyi C."/>
            <person name="Tomsovsky M."/>
            <person name="Tulloss R.E."/>
            <person name="Uehling J."/>
            <person name="Grigoriev I.V."/>
            <person name="Vagvolgyi C."/>
            <person name="Papp T."/>
            <person name="Martin F.M."/>
            <person name="Miettinen O."/>
            <person name="Hibbett D.S."/>
            <person name="Nagy L.G."/>
        </authorList>
    </citation>
    <scope>NUCLEOTIDE SEQUENCE [LARGE SCALE GENOMIC DNA]</scope>
    <source>
        <strain evidence="1 2">FP101781</strain>
    </source>
</reference>
<name>A0A4Y7T821_COPMI</name>
<keyword evidence="2" id="KW-1185">Reference proteome</keyword>
<dbReference type="Proteomes" id="UP000298030">
    <property type="component" value="Unassembled WGS sequence"/>
</dbReference>
<dbReference type="AlphaFoldDB" id="A0A4Y7T821"/>
<organism evidence="1 2">
    <name type="scientific">Coprinellus micaceus</name>
    <name type="common">Glistening ink-cap mushroom</name>
    <name type="synonym">Coprinus micaceus</name>
    <dbReference type="NCBI Taxonomy" id="71717"/>
    <lineage>
        <taxon>Eukaryota</taxon>
        <taxon>Fungi</taxon>
        <taxon>Dikarya</taxon>
        <taxon>Basidiomycota</taxon>
        <taxon>Agaricomycotina</taxon>
        <taxon>Agaricomycetes</taxon>
        <taxon>Agaricomycetidae</taxon>
        <taxon>Agaricales</taxon>
        <taxon>Agaricineae</taxon>
        <taxon>Psathyrellaceae</taxon>
        <taxon>Coprinellus</taxon>
    </lineage>
</organism>